<name>A0A379SKV0_SALER</name>
<evidence type="ECO:0000313" key="2">
    <source>
        <dbReference type="EMBL" id="SUG29361.1"/>
    </source>
</evidence>
<keyword evidence="1" id="KW-0812">Transmembrane</keyword>
<dbReference type="EMBL" id="UGXC01000002">
    <property type="protein sequence ID" value="SUG29361.1"/>
    <property type="molecule type" value="Genomic_DNA"/>
</dbReference>
<keyword evidence="1" id="KW-0472">Membrane</keyword>
<keyword evidence="1" id="KW-1133">Transmembrane helix</keyword>
<organism evidence="2 3">
    <name type="scientific">Salmonella enterica subsp. arizonae</name>
    <dbReference type="NCBI Taxonomy" id="59203"/>
    <lineage>
        <taxon>Bacteria</taxon>
        <taxon>Pseudomonadati</taxon>
        <taxon>Pseudomonadota</taxon>
        <taxon>Gammaproteobacteria</taxon>
        <taxon>Enterobacterales</taxon>
        <taxon>Enterobacteriaceae</taxon>
        <taxon>Salmonella</taxon>
    </lineage>
</organism>
<reference evidence="2 3" key="1">
    <citation type="submission" date="2018-06" db="EMBL/GenBank/DDBJ databases">
        <authorList>
            <consortium name="Pathogen Informatics"/>
            <person name="Doyle S."/>
        </authorList>
    </citation>
    <scope>NUCLEOTIDE SEQUENCE [LARGE SCALE GENOMIC DNA]</scope>
    <source>
        <strain evidence="2 3">NCTC7303</strain>
    </source>
</reference>
<protein>
    <submittedName>
        <fullName evidence="2">MFS-type transporter YdeE</fullName>
    </submittedName>
</protein>
<proteinExistence type="predicted"/>
<dbReference type="Proteomes" id="UP000255443">
    <property type="component" value="Unassembled WGS sequence"/>
</dbReference>
<accession>A0A379SKV0</accession>
<sequence>MLSAAVFTIAEIIYAPVEYMLIDNITPVGMKASYFSAQSLGWLGAAVNSLASGVILTTLPAWALVLNGMPIPPCGTGHRPLIISNR</sequence>
<dbReference type="AlphaFoldDB" id="A0A379SKV0"/>
<evidence type="ECO:0000256" key="1">
    <source>
        <dbReference type="SAM" id="Phobius"/>
    </source>
</evidence>
<feature type="transmembrane region" description="Helical" evidence="1">
    <location>
        <begin position="40"/>
        <end position="63"/>
    </location>
</feature>
<evidence type="ECO:0000313" key="3">
    <source>
        <dbReference type="Proteomes" id="UP000255443"/>
    </source>
</evidence>
<gene>
    <name evidence="2" type="primary">ydeE</name>
    <name evidence="2" type="ORF">NCTC7303_01528</name>
</gene>